<feature type="chain" id="PRO_5043910812" description="Receptor protein-tyrosine kinase" evidence="8">
    <location>
        <begin position="39"/>
        <end position="656"/>
    </location>
</feature>
<feature type="domain" description="Fibronectin type-III" evidence="10">
    <location>
        <begin position="38"/>
        <end position="139"/>
    </location>
</feature>
<evidence type="ECO:0000256" key="4">
    <source>
        <dbReference type="ARBA" id="ARBA00022989"/>
    </source>
</evidence>
<evidence type="ECO:0000256" key="6">
    <source>
        <dbReference type="ARBA" id="ARBA00023180"/>
    </source>
</evidence>
<evidence type="ECO:0000313" key="11">
    <source>
        <dbReference type="EMBL" id="KAG8181698.1"/>
    </source>
</evidence>
<name>A0AAV6UCX7_9ARAC</name>
<feature type="signal peptide" evidence="8">
    <location>
        <begin position="1"/>
        <end position="38"/>
    </location>
</feature>
<evidence type="ECO:0000256" key="8">
    <source>
        <dbReference type="SAM" id="SignalP"/>
    </source>
</evidence>
<proteinExistence type="predicted"/>
<dbReference type="GO" id="GO:0005524">
    <property type="term" value="F:ATP binding"/>
    <property type="evidence" value="ECO:0007669"/>
    <property type="project" value="InterPro"/>
</dbReference>
<comment type="subcellular location">
    <subcellularLocation>
        <location evidence="1">Membrane</location>
        <topology evidence="1">Single-pass type I membrane protein</topology>
    </subcellularLocation>
</comment>
<evidence type="ECO:0000256" key="2">
    <source>
        <dbReference type="ARBA" id="ARBA00022692"/>
    </source>
</evidence>
<dbReference type="SUPFAM" id="SSF49265">
    <property type="entry name" value="Fibronectin type III"/>
    <property type="match status" value="1"/>
</dbReference>
<dbReference type="Pfam" id="PF23144">
    <property type="entry name" value="Fn3_PTPRU"/>
    <property type="match status" value="1"/>
</dbReference>
<keyword evidence="3 8" id="KW-0732">Signal</keyword>
<dbReference type="InterPro" id="IPR057598">
    <property type="entry name" value="Fn3_PTPRU"/>
</dbReference>
<comment type="caution">
    <text evidence="11">The sequence shown here is derived from an EMBL/GenBank/DDBJ whole genome shotgun (WGS) entry which is preliminary data.</text>
</comment>
<dbReference type="Pfam" id="PF00041">
    <property type="entry name" value="fn3"/>
    <property type="match status" value="1"/>
</dbReference>
<dbReference type="Gene3D" id="2.60.40.10">
    <property type="entry name" value="Immunoglobulins"/>
    <property type="match status" value="1"/>
</dbReference>
<dbReference type="InterPro" id="IPR013783">
    <property type="entry name" value="Ig-like_fold"/>
</dbReference>
<evidence type="ECO:0000259" key="9">
    <source>
        <dbReference type="PROSITE" id="PS50011"/>
    </source>
</evidence>
<dbReference type="EMBL" id="JAFNEN010000500">
    <property type="protein sequence ID" value="KAG8181698.1"/>
    <property type="molecule type" value="Genomic_DNA"/>
</dbReference>
<evidence type="ECO:0000259" key="10">
    <source>
        <dbReference type="PROSITE" id="PS50853"/>
    </source>
</evidence>
<dbReference type="GO" id="GO:0004714">
    <property type="term" value="F:transmembrane receptor protein tyrosine kinase activity"/>
    <property type="evidence" value="ECO:0007669"/>
    <property type="project" value="UniProtKB-ARBA"/>
</dbReference>
<dbReference type="InterPro" id="IPR001245">
    <property type="entry name" value="Ser-Thr/Tyr_kinase_cat_dom"/>
</dbReference>
<dbReference type="Gene3D" id="3.30.200.20">
    <property type="entry name" value="Phosphorylase Kinase, domain 1"/>
    <property type="match status" value="1"/>
</dbReference>
<dbReference type="GO" id="GO:0043235">
    <property type="term" value="C:receptor complex"/>
    <property type="evidence" value="ECO:0007669"/>
    <property type="project" value="TreeGrafter"/>
</dbReference>
<dbReference type="GO" id="GO:0005886">
    <property type="term" value="C:plasma membrane"/>
    <property type="evidence" value="ECO:0007669"/>
    <property type="project" value="TreeGrafter"/>
</dbReference>
<dbReference type="Proteomes" id="UP000827092">
    <property type="component" value="Unassembled WGS sequence"/>
</dbReference>
<feature type="non-terminal residue" evidence="11">
    <location>
        <position position="1"/>
    </location>
</feature>
<evidence type="ECO:0008006" key="13">
    <source>
        <dbReference type="Google" id="ProtNLM"/>
    </source>
</evidence>
<dbReference type="SMART" id="SM00060">
    <property type="entry name" value="FN3"/>
    <property type="match status" value="1"/>
</dbReference>
<accession>A0AAV6UCX7</accession>
<dbReference type="SUPFAM" id="SSF56112">
    <property type="entry name" value="Protein kinase-like (PK-like)"/>
    <property type="match status" value="1"/>
</dbReference>
<feature type="domain" description="Protein kinase" evidence="9">
    <location>
        <begin position="368"/>
        <end position="630"/>
    </location>
</feature>
<keyword evidence="6" id="KW-0325">Glycoprotein</keyword>
<protein>
    <recommendedName>
        <fullName evidence="13">Receptor protein-tyrosine kinase</fullName>
    </recommendedName>
</protein>
<keyword evidence="4 7" id="KW-1133">Transmembrane helix</keyword>
<reference evidence="11 12" key="1">
    <citation type="journal article" date="2022" name="Nat. Ecol. Evol.">
        <title>A masculinizing supergene underlies an exaggerated male reproductive morph in a spider.</title>
        <authorList>
            <person name="Hendrickx F."/>
            <person name="De Corte Z."/>
            <person name="Sonet G."/>
            <person name="Van Belleghem S.M."/>
            <person name="Kostlbacher S."/>
            <person name="Vangestel C."/>
        </authorList>
    </citation>
    <scope>NUCLEOTIDE SEQUENCE [LARGE SCALE GENOMIC DNA]</scope>
    <source>
        <strain evidence="11">W744_W776</strain>
    </source>
</reference>
<feature type="transmembrane region" description="Helical" evidence="7">
    <location>
        <begin position="285"/>
        <end position="308"/>
    </location>
</feature>
<dbReference type="PROSITE" id="PS50853">
    <property type="entry name" value="FN3"/>
    <property type="match status" value="1"/>
</dbReference>
<dbReference type="CDD" id="cd00063">
    <property type="entry name" value="FN3"/>
    <property type="match status" value="1"/>
</dbReference>
<keyword evidence="5 7" id="KW-0472">Membrane</keyword>
<dbReference type="InterPro" id="IPR011009">
    <property type="entry name" value="Kinase-like_dom_sf"/>
</dbReference>
<evidence type="ECO:0000256" key="7">
    <source>
        <dbReference type="SAM" id="Phobius"/>
    </source>
</evidence>
<dbReference type="InterPro" id="IPR003961">
    <property type="entry name" value="FN3_dom"/>
</dbReference>
<dbReference type="InterPro" id="IPR000719">
    <property type="entry name" value="Prot_kinase_dom"/>
</dbReference>
<dbReference type="AlphaFoldDB" id="A0AAV6UCX7"/>
<gene>
    <name evidence="11" type="ORF">JTE90_014829</name>
</gene>
<dbReference type="PANTHER" id="PTHR24416">
    <property type="entry name" value="TYROSINE-PROTEIN KINASE RECEPTOR"/>
    <property type="match status" value="1"/>
</dbReference>
<evidence type="ECO:0000256" key="3">
    <source>
        <dbReference type="ARBA" id="ARBA00022729"/>
    </source>
</evidence>
<evidence type="ECO:0000256" key="1">
    <source>
        <dbReference type="ARBA" id="ARBA00004479"/>
    </source>
</evidence>
<dbReference type="PANTHER" id="PTHR24416:SF622">
    <property type="entry name" value="PROTEIN KINASE DOMAIN-CONTAINING PROTEIN"/>
    <property type="match status" value="1"/>
</dbReference>
<dbReference type="GO" id="GO:0007169">
    <property type="term" value="P:cell surface receptor protein tyrosine kinase signaling pathway"/>
    <property type="evidence" value="ECO:0007669"/>
    <property type="project" value="TreeGrafter"/>
</dbReference>
<dbReference type="PROSITE" id="PS50011">
    <property type="entry name" value="PROTEIN_KINASE_DOM"/>
    <property type="match status" value="1"/>
</dbReference>
<dbReference type="PRINTS" id="PR00109">
    <property type="entry name" value="TYRKINASE"/>
</dbReference>
<dbReference type="Pfam" id="PF07714">
    <property type="entry name" value="PK_Tyr_Ser-Thr"/>
    <property type="match status" value="1"/>
</dbReference>
<sequence>ARKNCVQFSPATMTSFIKHLFVLIYVLVLFMNIEKASCISGPQLTVSNITEHKVHVEWTTIQIPNGVVEKYQVSAYPVKSYSKMDMLNRNEWTFYNTTHRSDLVGLHPGTMYNISVWAITSEGQTNPSTKMVWTEVGDPEEPPSVEVLERNGDTMSVNLPTGWSDNGPITSYNVIVIERSPVILFSPEEASNYATSQETGLPFYITANLTPEQANRTFVVGDKKMYNGYYNAPLMEKRDYEVLVGTVSSLNGFTKVSYSPLQSTLESQNRDHDVTRAQTSSTLSVILSAAIGVSGFLLVLSVILYFLLRKHYGKRRPSDEMVLRPHGSEGDENGFVPGMLQLSEDADLSEIYDNLRGKYWQIPRSNLEVRQTVLGIGQFGEVREGVVHRRSQNIPCIVQHMQAPSLLTEKERRSLLCELDMMSRIGFNTNVVEFLGACDERDVLQVAIEHHPSSLRGLLLRSRQQPGGKVTSLSEPLLLELASGIAQGMAHLADRGIYHRHLSTRNVLITEGSTPKIAHFNLGYYNPLGKKLLYTRWTAPEVLNLNTFTSKSDVWSFGVLMWEMFTIGGSPYVNLPTRDILLRVMQGMRLPQPKGVFDELFQLVLHCWELDADERPKFMELATSLQKMFLNTKEHINFQDCCNYQYAKFDPSAEDQ</sequence>
<evidence type="ECO:0000256" key="5">
    <source>
        <dbReference type="ARBA" id="ARBA00023136"/>
    </source>
</evidence>
<keyword evidence="12" id="KW-1185">Reference proteome</keyword>
<evidence type="ECO:0000313" key="12">
    <source>
        <dbReference type="Proteomes" id="UP000827092"/>
    </source>
</evidence>
<keyword evidence="2 7" id="KW-0812">Transmembrane</keyword>
<dbReference type="InterPro" id="IPR050122">
    <property type="entry name" value="RTK"/>
</dbReference>
<organism evidence="11 12">
    <name type="scientific">Oedothorax gibbosus</name>
    <dbReference type="NCBI Taxonomy" id="931172"/>
    <lineage>
        <taxon>Eukaryota</taxon>
        <taxon>Metazoa</taxon>
        <taxon>Ecdysozoa</taxon>
        <taxon>Arthropoda</taxon>
        <taxon>Chelicerata</taxon>
        <taxon>Arachnida</taxon>
        <taxon>Araneae</taxon>
        <taxon>Araneomorphae</taxon>
        <taxon>Entelegynae</taxon>
        <taxon>Araneoidea</taxon>
        <taxon>Linyphiidae</taxon>
        <taxon>Erigoninae</taxon>
        <taxon>Oedothorax</taxon>
    </lineage>
</organism>
<dbReference type="InterPro" id="IPR036116">
    <property type="entry name" value="FN3_sf"/>
</dbReference>
<dbReference type="Gene3D" id="1.10.510.10">
    <property type="entry name" value="Transferase(Phosphotransferase) domain 1"/>
    <property type="match status" value="1"/>
</dbReference>